<evidence type="ECO:0000313" key="1">
    <source>
        <dbReference type="EMBL" id="CAB4137305.1"/>
    </source>
</evidence>
<dbReference type="PROSITE" id="PS51257">
    <property type="entry name" value="PROKAR_LIPOPROTEIN"/>
    <property type="match status" value="1"/>
</dbReference>
<proteinExistence type="predicted"/>
<name>A0A6J5LS94_9CAUD</name>
<protein>
    <recommendedName>
        <fullName evidence="2">Lipoprotein</fullName>
    </recommendedName>
</protein>
<dbReference type="EMBL" id="LR796331">
    <property type="protein sequence ID" value="CAB4137305.1"/>
    <property type="molecule type" value="Genomic_DNA"/>
</dbReference>
<sequence length="83" mass="9053">MKSRIAIALVTTIVLSGCQSAGQAFAYYWDAQDPCQTRERADNGWRLNQPGAQRPSYCGASNGGYTVQRGYVGPVAQTIRPTR</sequence>
<reference evidence="1" key="1">
    <citation type="submission" date="2020-04" db="EMBL/GenBank/DDBJ databases">
        <authorList>
            <person name="Chiriac C."/>
            <person name="Salcher M."/>
            <person name="Ghai R."/>
            <person name="Kavagutti S V."/>
        </authorList>
    </citation>
    <scope>NUCLEOTIDE SEQUENCE</scope>
</reference>
<accession>A0A6J5LS94</accession>
<gene>
    <name evidence="1" type="ORF">UFOVP327_15</name>
</gene>
<evidence type="ECO:0008006" key="2">
    <source>
        <dbReference type="Google" id="ProtNLM"/>
    </source>
</evidence>
<organism evidence="1">
    <name type="scientific">uncultured Caudovirales phage</name>
    <dbReference type="NCBI Taxonomy" id="2100421"/>
    <lineage>
        <taxon>Viruses</taxon>
        <taxon>Duplodnaviria</taxon>
        <taxon>Heunggongvirae</taxon>
        <taxon>Uroviricota</taxon>
        <taxon>Caudoviricetes</taxon>
        <taxon>Peduoviridae</taxon>
        <taxon>Maltschvirus</taxon>
        <taxon>Maltschvirus maltsch</taxon>
    </lineage>
</organism>